<evidence type="ECO:0000256" key="1">
    <source>
        <dbReference type="SAM" id="MobiDB-lite"/>
    </source>
</evidence>
<comment type="caution">
    <text evidence="2">The sequence shown here is derived from an EMBL/GenBank/DDBJ whole genome shotgun (WGS) entry which is preliminary data.</text>
</comment>
<keyword evidence="3" id="KW-1185">Reference proteome</keyword>
<accession>A0ABU0E926</accession>
<evidence type="ECO:0000313" key="2">
    <source>
        <dbReference type="EMBL" id="MDQ0363330.1"/>
    </source>
</evidence>
<sequence>AVYQSNDETLESSIEGVAVEDEKKETRNS</sequence>
<feature type="region of interest" description="Disordered" evidence="1">
    <location>
        <begin position="1"/>
        <end position="29"/>
    </location>
</feature>
<organism evidence="2 3">
    <name type="scientific">Breznakia pachnodae</name>
    <dbReference type="NCBI Taxonomy" id="265178"/>
    <lineage>
        <taxon>Bacteria</taxon>
        <taxon>Bacillati</taxon>
        <taxon>Bacillota</taxon>
        <taxon>Erysipelotrichia</taxon>
        <taxon>Erysipelotrichales</taxon>
        <taxon>Erysipelotrichaceae</taxon>
        <taxon>Breznakia</taxon>
    </lineage>
</organism>
<feature type="non-terminal residue" evidence="2">
    <location>
        <position position="1"/>
    </location>
</feature>
<name>A0ABU0E926_9FIRM</name>
<evidence type="ECO:0000313" key="3">
    <source>
        <dbReference type="Proteomes" id="UP001230220"/>
    </source>
</evidence>
<dbReference type="Proteomes" id="UP001230220">
    <property type="component" value="Unassembled WGS sequence"/>
</dbReference>
<reference evidence="2 3" key="1">
    <citation type="submission" date="2023-07" db="EMBL/GenBank/DDBJ databases">
        <title>Genomic Encyclopedia of Type Strains, Phase IV (KMG-IV): sequencing the most valuable type-strain genomes for metagenomic binning, comparative biology and taxonomic classification.</title>
        <authorList>
            <person name="Goeker M."/>
        </authorList>
    </citation>
    <scope>NUCLEOTIDE SEQUENCE [LARGE SCALE GENOMIC DNA]</scope>
    <source>
        <strain evidence="2 3">DSM 16784</strain>
    </source>
</reference>
<proteinExistence type="predicted"/>
<protein>
    <submittedName>
        <fullName evidence="2">Uncharacterized protein</fullName>
    </submittedName>
</protein>
<gene>
    <name evidence="2" type="ORF">J2S15_004098</name>
</gene>
<dbReference type="EMBL" id="JAUSUR010000022">
    <property type="protein sequence ID" value="MDQ0363330.1"/>
    <property type="molecule type" value="Genomic_DNA"/>
</dbReference>
<feature type="compositionally biased region" description="Basic and acidic residues" evidence="1">
    <location>
        <begin position="20"/>
        <end position="29"/>
    </location>
</feature>